<evidence type="ECO:0000313" key="1">
    <source>
        <dbReference type="EMBL" id="MCK9799987.1"/>
    </source>
</evidence>
<dbReference type="InterPro" id="IPR032710">
    <property type="entry name" value="NTF2-like_dom_sf"/>
</dbReference>
<name>A0A9X2C728_9PSED</name>
<dbReference type="Proteomes" id="UP001155059">
    <property type="component" value="Unassembled WGS sequence"/>
</dbReference>
<organism evidence="1 2">
    <name type="scientific">Pseudomonas morbosilactucae</name>
    <dbReference type="NCBI Taxonomy" id="2938197"/>
    <lineage>
        <taxon>Bacteria</taxon>
        <taxon>Pseudomonadati</taxon>
        <taxon>Pseudomonadota</taxon>
        <taxon>Gammaproteobacteria</taxon>
        <taxon>Pseudomonadales</taxon>
        <taxon>Pseudomonadaceae</taxon>
        <taxon>Pseudomonas</taxon>
    </lineage>
</organism>
<protein>
    <submittedName>
        <fullName evidence="1">DUF4440 domain-containing protein</fullName>
    </submittedName>
</protein>
<dbReference type="Gene3D" id="3.10.450.50">
    <property type="match status" value="1"/>
</dbReference>
<proteinExistence type="predicted"/>
<evidence type="ECO:0000313" key="2">
    <source>
        <dbReference type="Proteomes" id="UP001155059"/>
    </source>
</evidence>
<sequence length="138" mass="15584">MNHNLIEQAQHSIHHVHQLIHRVFTDADGTGETSIAPLMSAFGEHFSMVTTSAATLDRQHLEQLFKGAVGGRPRLEIIISDLRPVWQQGETVAISYTEVQCTPEQENTRVSVAILRIHAGSVQWQYLHETPLNQKNRK</sequence>
<reference evidence="1 2" key="1">
    <citation type="journal article" date="2022" name="Int. J. Syst. Evol. Microbiol.">
        <title>Pseudomonas aegrilactucae sp. nov. and Pseudomonas morbosilactucae sp. nov., pathogens causing bacterial rot of lettuce in Japan.</title>
        <authorList>
            <person name="Sawada H."/>
            <person name="Fujikawa T."/>
            <person name="Satou M."/>
        </authorList>
    </citation>
    <scope>NUCLEOTIDE SEQUENCE [LARGE SCALE GENOMIC DNA]</scope>
    <source>
        <strain evidence="1 2">MAFF 302030</strain>
    </source>
</reference>
<dbReference type="EMBL" id="JALQCW010000056">
    <property type="protein sequence ID" value="MCK9799987.1"/>
    <property type="molecule type" value="Genomic_DNA"/>
</dbReference>
<gene>
    <name evidence="1" type="ORF">M1B34_20335</name>
</gene>
<accession>A0A9X2C728</accession>
<reference evidence="1 2" key="2">
    <citation type="journal article" date="2023" name="Plant Pathol.">
        <title>Dismantling and reorganizing Pseudomonas marginalis sensu#lato.</title>
        <authorList>
            <person name="Sawada H."/>
            <person name="Fujikawa T."/>
            <person name="Satou M."/>
        </authorList>
    </citation>
    <scope>NUCLEOTIDE SEQUENCE [LARGE SCALE GENOMIC DNA]</scope>
    <source>
        <strain evidence="1 2">MAFF 302030</strain>
    </source>
</reference>
<dbReference type="RefSeq" id="WP_268266074.1">
    <property type="nucleotide sequence ID" value="NZ_JALQCW010000056.1"/>
</dbReference>
<dbReference type="AlphaFoldDB" id="A0A9X2C728"/>
<dbReference type="SUPFAM" id="SSF54427">
    <property type="entry name" value="NTF2-like"/>
    <property type="match status" value="1"/>
</dbReference>
<dbReference type="InterPro" id="IPR016918">
    <property type="entry name" value="UCP029394"/>
</dbReference>
<dbReference type="PIRSF" id="PIRSF029394">
    <property type="entry name" value="UCP029394"/>
    <property type="match status" value="1"/>
</dbReference>
<comment type="caution">
    <text evidence="1">The sequence shown here is derived from an EMBL/GenBank/DDBJ whole genome shotgun (WGS) entry which is preliminary data.</text>
</comment>